<dbReference type="PANTHER" id="PTHR11825:SF44">
    <property type="entry name" value="BRANCHED-CHAIN-AMINO-ACID AMINOTRANSFERASE"/>
    <property type="match status" value="1"/>
</dbReference>
<keyword evidence="4" id="KW-0808">Transferase</keyword>
<reference evidence="7 8" key="2">
    <citation type="submission" date="2018-11" db="EMBL/GenBank/DDBJ databases">
        <authorList>
            <consortium name="Pathogen Informatics"/>
        </authorList>
    </citation>
    <scope>NUCLEOTIDE SEQUENCE [LARGE SCALE GENOMIC DNA]</scope>
</reference>
<gene>
    <name evidence="7" type="ORF">NBR_LOCUS22406</name>
</gene>
<dbReference type="InterPro" id="IPR043131">
    <property type="entry name" value="BCAT-like_N"/>
</dbReference>
<dbReference type="STRING" id="27835.A0A0N4YYT3"/>
<evidence type="ECO:0000256" key="1">
    <source>
        <dbReference type="ARBA" id="ARBA00001933"/>
    </source>
</evidence>
<evidence type="ECO:0000313" key="9">
    <source>
        <dbReference type="WBParaSite" id="NBR_0002240501-mRNA-1"/>
    </source>
</evidence>
<keyword evidence="5" id="KW-0663">Pyridoxal phosphate</keyword>
<keyword evidence="3" id="KW-0032">Aminotransferase</keyword>
<comment type="similarity">
    <text evidence="2">Belongs to the class-IV pyridoxal-phosphate-dependent aminotransferase family.</text>
</comment>
<keyword evidence="6" id="KW-0100">Branched-chain amino acid biosynthesis</keyword>
<dbReference type="Gene3D" id="3.30.470.10">
    <property type="match status" value="1"/>
</dbReference>
<evidence type="ECO:0000256" key="5">
    <source>
        <dbReference type="ARBA" id="ARBA00022898"/>
    </source>
</evidence>
<organism evidence="9">
    <name type="scientific">Nippostrongylus brasiliensis</name>
    <name type="common">Rat hookworm</name>
    <dbReference type="NCBI Taxonomy" id="27835"/>
    <lineage>
        <taxon>Eukaryota</taxon>
        <taxon>Metazoa</taxon>
        <taxon>Ecdysozoa</taxon>
        <taxon>Nematoda</taxon>
        <taxon>Chromadorea</taxon>
        <taxon>Rhabditida</taxon>
        <taxon>Rhabditina</taxon>
        <taxon>Rhabditomorpha</taxon>
        <taxon>Strongyloidea</taxon>
        <taxon>Heligmosomidae</taxon>
        <taxon>Nippostrongylus</taxon>
    </lineage>
</organism>
<keyword evidence="6" id="KW-0028">Amino-acid biosynthesis</keyword>
<comment type="cofactor">
    <cofactor evidence="1">
        <name>pyridoxal 5'-phosphate</name>
        <dbReference type="ChEBI" id="CHEBI:597326"/>
    </cofactor>
</comment>
<evidence type="ECO:0000313" key="7">
    <source>
        <dbReference type="EMBL" id="VDL87236.1"/>
    </source>
</evidence>
<dbReference type="GO" id="GO:0009098">
    <property type="term" value="P:L-leucine biosynthetic process"/>
    <property type="evidence" value="ECO:0007669"/>
    <property type="project" value="TreeGrafter"/>
</dbReference>
<dbReference type="SUPFAM" id="SSF56752">
    <property type="entry name" value="D-aminoacid aminotransferase-like PLP-dependent enzymes"/>
    <property type="match status" value="1"/>
</dbReference>
<evidence type="ECO:0000256" key="6">
    <source>
        <dbReference type="ARBA" id="ARBA00023304"/>
    </source>
</evidence>
<dbReference type="InterPro" id="IPR005786">
    <property type="entry name" value="B_amino_transII"/>
</dbReference>
<dbReference type="InterPro" id="IPR036038">
    <property type="entry name" value="Aminotransferase-like"/>
</dbReference>
<name>A0A0N4YYT3_NIPBR</name>
<evidence type="ECO:0000256" key="2">
    <source>
        <dbReference type="ARBA" id="ARBA00009320"/>
    </source>
</evidence>
<proteinExistence type="inferred from homology"/>
<evidence type="ECO:0000256" key="4">
    <source>
        <dbReference type="ARBA" id="ARBA00022679"/>
    </source>
</evidence>
<dbReference type="EMBL" id="UYSL01027990">
    <property type="protein sequence ID" value="VDL87236.1"/>
    <property type="molecule type" value="Genomic_DNA"/>
</dbReference>
<sequence>MKGASLYVRPTLIGTEPSLGVSYSNKAKLFVITGPVGSYFSGAFSAIKLLADAKYVRAAKGGVGAYKMGCNYAPTLEIAREAEGMGCNQVLWLSGPEHFITELNSSSLDVGEGSGEILNYK</sequence>
<keyword evidence="8" id="KW-1185">Reference proteome</keyword>
<dbReference type="GO" id="GO:0004084">
    <property type="term" value="F:branched-chain-amino-acid transaminase activity"/>
    <property type="evidence" value="ECO:0007669"/>
    <property type="project" value="InterPro"/>
</dbReference>
<dbReference type="InterPro" id="IPR043132">
    <property type="entry name" value="BCAT-like_C"/>
</dbReference>
<evidence type="ECO:0000256" key="3">
    <source>
        <dbReference type="ARBA" id="ARBA00022576"/>
    </source>
</evidence>
<dbReference type="GO" id="GO:0009099">
    <property type="term" value="P:L-valine biosynthetic process"/>
    <property type="evidence" value="ECO:0007669"/>
    <property type="project" value="TreeGrafter"/>
</dbReference>
<dbReference type="WBParaSite" id="NBR_0002240501-mRNA-1">
    <property type="protein sequence ID" value="NBR_0002240501-mRNA-1"/>
    <property type="gene ID" value="NBR_0002240501"/>
</dbReference>
<dbReference type="Gene3D" id="3.20.10.10">
    <property type="entry name" value="D-amino Acid Aminotransferase, subunit A, domain 2"/>
    <property type="match status" value="1"/>
</dbReference>
<dbReference type="PANTHER" id="PTHR11825">
    <property type="entry name" value="SUBGROUP IIII AMINOTRANSFERASE"/>
    <property type="match status" value="1"/>
</dbReference>
<dbReference type="GO" id="GO:0005739">
    <property type="term" value="C:mitochondrion"/>
    <property type="evidence" value="ECO:0007669"/>
    <property type="project" value="TreeGrafter"/>
</dbReference>
<dbReference type="Proteomes" id="UP000271162">
    <property type="component" value="Unassembled WGS sequence"/>
</dbReference>
<accession>A0A0N4YYT3</accession>
<dbReference type="AlphaFoldDB" id="A0A0N4YYT3"/>
<protein>
    <submittedName>
        <fullName evidence="9">Branched-chain-amino-acid transaminase</fullName>
    </submittedName>
</protein>
<reference evidence="9" key="1">
    <citation type="submission" date="2017-02" db="UniProtKB">
        <authorList>
            <consortium name="WormBaseParasite"/>
        </authorList>
    </citation>
    <scope>IDENTIFICATION</scope>
</reference>
<evidence type="ECO:0000313" key="8">
    <source>
        <dbReference type="Proteomes" id="UP000271162"/>
    </source>
</evidence>